<sequence>MRQAVADAIQHPVDGVSPSTMGISIDRYGVLSFDSEKFADAAAADPAAAEAMFTGIAARVQDVSERYSDKYDGLLTTRIVGQQSEVKALGDQIARWDVRLEQRQASLERTYAHLETMLSQMQSQSSYLTTQLASLSTSQSGSSS</sequence>
<gene>
    <name evidence="2" type="primary">fliD</name>
    <name evidence="2" type="ORF">L2X98_23445</name>
</gene>
<accession>A0ABY5NLN4</accession>
<keyword evidence="2" id="KW-0282">Flagellum</keyword>
<dbReference type="PANTHER" id="PTHR30288">
    <property type="entry name" value="FLAGELLAR CAP/ASSEMBLY PROTEIN FLID"/>
    <property type="match status" value="1"/>
</dbReference>
<dbReference type="Pfam" id="PF07195">
    <property type="entry name" value="FliD_C"/>
    <property type="match status" value="1"/>
</dbReference>
<dbReference type="InterPro" id="IPR010809">
    <property type="entry name" value="FliD_C"/>
</dbReference>
<keyword evidence="3" id="KW-1185">Reference proteome</keyword>
<keyword evidence="2" id="KW-0966">Cell projection</keyword>
<keyword evidence="2" id="KW-0969">Cilium</keyword>
<reference evidence="2" key="1">
    <citation type="submission" date="2022-01" db="EMBL/GenBank/DDBJ databases">
        <title>Microbacterium eymi and Microbacterium rhizovicinus sp. nov., isolated from the rhizospheric soil of Elymus tsukushiensis, a plant native to the Dokdo Islands, Republic of Korea.</title>
        <authorList>
            <person name="Hwang Y.J."/>
        </authorList>
    </citation>
    <scope>NUCLEOTIDE SEQUENCE</scope>
    <source>
        <strain evidence="2">KUDC0405</strain>
    </source>
</reference>
<protein>
    <submittedName>
        <fullName evidence="2">Flagellar filament capping protein FliD</fullName>
    </submittedName>
</protein>
<evidence type="ECO:0000313" key="2">
    <source>
        <dbReference type="EMBL" id="UUT36053.1"/>
    </source>
</evidence>
<dbReference type="InterPro" id="IPR040026">
    <property type="entry name" value="FliD"/>
</dbReference>
<evidence type="ECO:0000313" key="3">
    <source>
        <dbReference type="Proteomes" id="UP001054811"/>
    </source>
</evidence>
<name>A0ABY5NLN4_9MICO</name>
<evidence type="ECO:0000259" key="1">
    <source>
        <dbReference type="Pfam" id="PF07195"/>
    </source>
</evidence>
<organism evidence="2 3">
    <name type="scientific">Microbacterium elymi</name>
    <dbReference type="NCBI Taxonomy" id="2909587"/>
    <lineage>
        <taxon>Bacteria</taxon>
        <taxon>Bacillati</taxon>
        <taxon>Actinomycetota</taxon>
        <taxon>Actinomycetes</taxon>
        <taxon>Micrococcales</taxon>
        <taxon>Microbacteriaceae</taxon>
        <taxon>Microbacterium</taxon>
    </lineage>
</organism>
<feature type="domain" description="Flagellar hook-associated protein 2 C-terminal" evidence="1">
    <location>
        <begin position="19"/>
        <end position="123"/>
    </location>
</feature>
<dbReference type="Proteomes" id="UP001054811">
    <property type="component" value="Chromosome"/>
</dbReference>
<proteinExistence type="predicted"/>
<dbReference type="EMBL" id="CP091139">
    <property type="protein sequence ID" value="UUT36053.1"/>
    <property type="molecule type" value="Genomic_DNA"/>
</dbReference>
<dbReference type="PANTHER" id="PTHR30288:SF0">
    <property type="entry name" value="FLAGELLAR HOOK-ASSOCIATED PROTEIN 2"/>
    <property type="match status" value="1"/>
</dbReference>